<proteinExistence type="predicted"/>
<protein>
    <submittedName>
        <fullName evidence="1">CPXCG motif-containing cysteine-rich protein</fullName>
    </submittedName>
</protein>
<evidence type="ECO:0000313" key="1">
    <source>
        <dbReference type="EMBL" id="QOY91885.1"/>
    </source>
</evidence>
<accession>A0A7S7SQ62</accession>
<reference evidence="1 2" key="1">
    <citation type="submission" date="2020-10" db="EMBL/GenBank/DDBJ databases">
        <title>Complete genome sequence of Paludibaculum fermentans P105T, a facultatively anaerobic acidobacterium capable of dissimilatory Fe(III) reduction.</title>
        <authorList>
            <person name="Dedysh S.N."/>
            <person name="Beletsky A.V."/>
            <person name="Kulichevskaya I.S."/>
            <person name="Mardanov A.V."/>
            <person name="Ravin N.V."/>
        </authorList>
    </citation>
    <scope>NUCLEOTIDE SEQUENCE [LARGE SCALE GENOMIC DNA]</scope>
    <source>
        <strain evidence="1 2">P105</strain>
    </source>
</reference>
<sequence>MMEHFFTCPYCGERISMVLDTSVRGQTYVEDCEVCCQPIEVRYVIKADEVRQFEARTM</sequence>
<dbReference type="RefSeq" id="WP_194453539.1">
    <property type="nucleotide sequence ID" value="NZ_CP063849.1"/>
</dbReference>
<dbReference type="AlphaFoldDB" id="A0A7S7SQ62"/>
<dbReference type="Pfam" id="PF14255">
    <property type="entry name" value="Zn_ribbon_21"/>
    <property type="match status" value="1"/>
</dbReference>
<name>A0A7S7SQ62_PALFE</name>
<dbReference type="Proteomes" id="UP000593892">
    <property type="component" value="Chromosome"/>
</dbReference>
<gene>
    <name evidence="1" type="ORF">IRI77_02020</name>
</gene>
<dbReference type="InterPro" id="IPR025990">
    <property type="entry name" value="zinc_ribbon_bacterial"/>
</dbReference>
<evidence type="ECO:0000313" key="2">
    <source>
        <dbReference type="Proteomes" id="UP000593892"/>
    </source>
</evidence>
<keyword evidence="2" id="KW-1185">Reference proteome</keyword>
<organism evidence="1 2">
    <name type="scientific">Paludibaculum fermentans</name>
    <dbReference type="NCBI Taxonomy" id="1473598"/>
    <lineage>
        <taxon>Bacteria</taxon>
        <taxon>Pseudomonadati</taxon>
        <taxon>Acidobacteriota</taxon>
        <taxon>Terriglobia</taxon>
        <taxon>Bryobacterales</taxon>
        <taxon>Bryobacteraceae</taxon>
        <taxon>Paludibaculum</taxon>
    </lineage>
</organism>
<dbReference type="KEGG" id="pfer:IRI77_02020"/>
<dbReference type="EMBL" id="CP063849">
    <property type="protein sequence ID" value="QOY91885.1"/>
    <property type="molecule type" value="Genomic_DNA"/>
</dbReference>